<evidence type="ECO:0000256" key="1">
    <source>
        <dbReference type="ARBA" id="ARBA00022468"/>
    </source>
</evidence>
<dbReference type="GO" id="GO:0005096">
    <property type="term" value="F:GTPase activator activity"/>
    <property type="evidence" value="ECO:0007669"/>
    <property type="project" value="UniProtKB-KW"/>
</dbReference>
<proteinExistence type="predicted"/>
<name>A0A7K4L1D8_9AVES</name>
<dbReference type="EMBL" id="VWPX01074856">
    <property type="protein sequence ID" value="NWI22051.1"/>
    <property type="molecule type" value="Genomic_DNA"/>
</dbReference>
<keyword evidence="1" id="KW-0343">GTPase activation</keyword>
<evidence type="ECO:0000313" key="3">
    <source>
        <dbReference type="EMBL" id="NWI22051.1"/>
    </source>
</evidence>
<evidence type="ECO:0000259" key="2">
    <source>
        <dbReference type="Pfam" id="PF12068"/>
    </source>
</evidence>
<feature type="non-terminal residue" evidence="3">
    <location>
        <position position="124"/>
    </location>
</feature>
<dbReference type="Pfam" id="PF12068">
    <property type="entry name" value="PH_RBD"/>
    <property type="match status" value="1"/>
</dbReference>
<organism evidence="3 4">
    <name type="scientific">Crypturellus soui</name>
    <dbReference type="NCBI Taxonomy" id="458187"/>
    <lineage>
        <taxon>Eukaryota</taxon>
        <taxon>Metazoa</taxon>
        <taxon>Chordata</taxon>
        <taxon>Craniata</taxon>
        <taxon>Vertebrata</taxon>
        <taxon>Euteleostomi</taxon>
        <taxon>Archelosauria</taxon>
        <taxon>Archosauria</taxon>
        <taxon>Dinosauria</taxon>
        <taxon>Saurischia</taxon>
        <taxon>Theropoda</taxon>
        <taxon>Coelurosauria</taxon>
        <taxon>Aves</taxon>
        <taxon>Palaeognathae</taxon>
        <taxon>Tinamiformes</taxon>
        <taxon>Tinamidae</taxon>
        <taxon>Crypturellus</taxon>
    </lineage>
</organism>
<dbReference type="OrthoDB" id="10264062at2759"/>
<evidence type="ECO:0000313" key="4">
    <source>
        <dbReference type="Proteomes" id="UP000545332"/>
    </source>
</evidence>
<gene>
    <name evidence="3" type="primary">Sgsm1</name>
    <name evidence="3" type="ORF">CRYSOU_R04201</name>
</gene>
<protein>
    <submittedName>
        <fullName evidence="3">SGSM1 protein</fullName>
    </submittedName>
</protein>
<accession>A0A7K4L1D8</accession>
<feature type="non-terminal residue" evidence="3">
    <location>
        <position position="1"/>
    </location>
</feature>
<comment type="caution">
    <text evidence="3">The sequence shown here is derived from an EMBL/GenBank/DDBJ whole genome shotgun (WGS) entry which is preliminary data.</text>
</comment>
<dbReference type="Proteomes" id="UP000545332">
    <property type="component" value="Unassembled WGS sequence"/>
</dbReference>
<dbReference type="Gene3D" id="2.30.29.230">
    <property type="match status" value="1"/>
</dbReference>
<dbReference type="AlphaFoldDB" id="A0A7K4L1D8"/>
<reference evidence="3 4" key="1">
    <citation type="submission" date="2019-09" db="EMBL/GenBank/DDBJ databases">
        <title>Bird 10,000 Genomes (B10K) Project - Family phase.</title>
        <authorList>
            <person name="Zhang G."/>
        </authorList>
    </citation>
    <scope>NUCLEOTIDE SEQUENCE [LARGE SCALE GENOMIC DNA]</scope>
    <source>
        <strain evidence="3">B10K-MSB-42743</strain>
        <tissue evidence="3">Heart</tissue>
    </source>
</reference>
<keyword evidence="4" id="KW-1185">Reference proteome</keyword>
<sequence>MKTADHFWTDPSADELVQRHRIHSSHCRQDSPTKRPALCIQKRHSSGSMDDRPSLSARDYVESLHQNSRATLLYGKNNVLVQPRDDMEAIPGYLSLHQAADIMALKWTPNQLMNGSVGDLDYEK</sequence>
<feature type="domain" description="Small G protein signalling modulator 1/2 Rab-binding" evidence="2">
    <location>
        <begin position="71"/>
        <end position="115"/>
    </location>
</feature>
<dbReference type="InterPro" id="IPR021935">
    <property type="entry name" value="SGSM1/2_RBD"/>
</dbReference>